<accession>A0A1I7I298</accession>
<evidence type="ECO:0000256" key="5">
    <source>
        <dbReference type="ARBA" id="ARBA00023172"/>
    </source>
</evidence>
<proteinExistence type="inferred from homology"/>
<comment type="function">
    <text evidence="1">Required for the transposition of the insertion element.</text>
</comment>
<evidence type="ECO:0000256" key="4">
    <source>
        <dbReference type="ARBA" id="ARBA00023125"/>
    </source>
</evidence>
<gene>
    <name evidence="6" type="ORF">SAMN05216508_1301</name>
</gene>
<evidence type="ECO:0000256" key="2">
    <source>
        <dbReference type="ARBA" id="ARBA00010961"/>
    </source>
</evidence>
<feature type="non-terminal residue" evidence="6">
    <location>
        <position position="79"/>
    </location>
</feature>
<keyword evidence="7" id="KW-1185">Reference proteome</keyword>
<dbReference type="GO" id="GO:0003677">
    <property type="term" value="F:DNA binding"/>
    <property type="evidence" value="ECO:0007669"/>
    <property type="project" value="UniProtKB-KW"/>
</dbReference>
<dbReference type="RefSeq" id="WP_177216305.1">
    <property type="nucleotide sequence ID" value="NZ_FPBT01000030.1"/>
</dbReference>
<keyword evidence="4" id="KW-0238">DNA-binding</keyword>
<keyword evidence="5" id="KW-0233">DNA recombination</keyword>
<evidence type="ECO:0000313" key="6">
    <source>
        <dbReference type="EMBL" id="SFU67069.1"/>
    </source>
</evidence>
<dbReference type="EMBL" id="FPBT01000030">
    <property type="protein sequence ID" value="SFU67069.1"/>
    <property type="molecule type" value="Genomic_DNA"/>
</dbReference>
<reference evidence="6 7" key="1">
    <citation type="submission" date="2016-10" db="EMBL/GenBank/DDBJ databases">
        <authorList>
            <person name="de Groot N.N."/>
        </authorList>
    </citation>
    <scope>NUCLEOTIDE SEQUENCE [LARGE SCALE GENOMIC DNA]</scope>
    <source>
        <strain evidence="6 7">KHGC13</strain>
    </source>
</reference>
<dbReference type="GO" id="GO:0006313">
    <property type="term" value="P:DNA transposition"/>
    <property type="evidence" value="ECO:0007669"/>
    <property type="project" value="InterPro"/>
</dbReference>
<evidence type="ECO:0000256" key="3">
    <source>
        <dbReference type="ARBA" id="ARBA00022578"/>
    </source>
</evidence>
<organism evidence="6 7">
    <name type="scientific">Eubacterium pyruvativorans</name>
    <dbReference type="NCBI Taxonomy" id="155865"/>
    <lineage>
        <taxon>Bacteria</taxon>
        <taxon>Bacillati</taxon>
        <taxon>Bacillota</taxon>
        <taxon>Clostridia</taxon>
        <taxon>Eubacteriales</taxon>
        <taxon>Eubacteriaceae</taxon>
        <taxon>Eubacterium</taxon>
    </lineage>
</organism>
<dbReference type="AlphaFoldDB" id="A0A1I7I298"/>
<sequence>MTQVQFTLTEEEILQVLSGDREEAFKMMVKKILDQIMLAESAEQLGADRHERTDERQDYRNGTRTRMLTTRIGTIELEV</sequence>
<evidence type="ECO:0000313" key="7">
    <source>
        <dbReference type="Proteomes" id="UP000198817"/>
    </source>
</evidence>
<comment type="similarity">
    <text evidence="2">Belongs to the transposase mutator family.</text>
</comment>
<protein>
    <submittedName>
        <fullName evidence="6">Transposase, Mutator family</fullName>
    </submittedName>
</protein>
<dbReference type="GO" id="GO:0004803">
    <property type="term" value="F:transposase activity"/>
    <property type="evidence" value="ECO:0007669"/>
    <property type="project" value="InterPro"/>
</dbReference>
<evidence type="ECO:0000256" key="1">
    <source>
        <dbReference type="ARBA" id="ARBA00002190"/>
    </source>
</evidence>
<name>A0A1I7I298_9FIRM</name>
<dbReference type="Proteomes" id="UP000198817">
    <property type="component" value="Unassembled WGS sequence"/>
</dbReference>
<keyword evidence="3" id="KW-0815">Transposition</keyword>
<dbReference type="Pfam" id="PF00872">
    <property type="entry name" value="Transposase_mut"/>
    <property type="match status" value="1"/>
</dbReference>
<dbReference type="STRING" id="155865.SAMN05216515_1081"/>
<dbReference type="InterPro" id="IPR001207">
    <property type="entry name" value="Transposase_mutator"/>
</dbReference>